<dbReference type="InterPro" id="IPR036259">
    <property type="entry name" value="MFS_trans_sf"/>
</dbReference>
<feature type="transmembrane region" description="Helical" evidence="8">
    <location>
        <begin position="133"/>
        <end position="158"/>
    </location>
</feature>
<sequence length="441" mass="48118">MTRLQDRATALVASTAAFTVCFAVWTIFAIIGVRIKEDLGLSQTAFSILIGTPILTGSLVRLLLGIWADRYGGRPVFALVMIAGSLSTFALSYATTYPMMLLAALGLGISGGSFAVGITYVSKWYPPELQGTALGIFGMGNIGTAFTKLLVPLVMAISIGGQAIGWQGAARIWALVLLLTAVGFWVVTKNEPELRSRRHTGNRCKTLRESLRPLRHLQVWRFSLYYFVVFGAFVALALWLPDYFHDQYGMSLPLAGALAATFSIAGSGFRALGGWMSDRYGARKVMYWTFAVTGISCFLLSYPPTDYLVHGIAETKAFSMATGVIGFTVLVFCLGLFMSFGKAAVYKYIPHYYPDDVGAVAGIVGLVGGLGGWILPICFGLMNDLTDIRTSCFMLLFVLIMVSLIWMHMTIRRAEKRIHPSLDGPKDLPEFDPTKPQDVSP</sequence>
<evidence type="ECO:0000256" key="6">
    <source>
        <dbReference type="ARBA" id="ARBA00023136"/>
    </source>
</evidence>
<evidence type="ECO:0000256" key="8">
    <source>
        <dbReference type="SAM" id="Phobius"/>
    </source>
</evidence>
<evidence type="ECO:0000313" key="10">
    <source>
        <dbReference type="EMBL" id="MBE1237383.1"/>
    </source>
</evidence>
<feature type="transmembrane region" description="Helical" evidence="8">
    <location>
        <begin position="285"/>
        <end position="303"/>
    </location>
</feature>
<feature type="transmembrane region" description="Helical" evidence="8">
    <location>
        <begin position="100"/>
        <end position="121"/>
    </location>
</feature>
<evidence type="ECO:0000256" key="5">
    <source>
        <dbReference type="ARBA" id="ARBA00023063"/>
    </source>
</evidence>
<keyword evidence="5" id="KW-0534">Nitrate assimilation</keyword>
<dbReference type="GO" id="GO:0015112">
    <property type="term" value="F:nitrate transmembrane transporter activity"/>
    <property type="evidence" value="ECO:0007669"/>
    <property type="project" value="InterPro"/>
</dbReference>
<keyword evidence="3 8" id="KW-0812">Transmembrane</keyword>
<keyword evidence="4 8" id="KW-1133">Transmembrane helix</keyword>
<comment type="caution">
    <text evidence="10">The sequence shown here is derived from an EMBL/GenBank/DDBJ whole genome shotgun (WGS) entry which is preliminary data.</text>
</comment>
<accession>A0A8J7CCT4</accession>
<feature type="domain" description="Major facilitator superfamily (MFS) profile" evidence="9">
    <location>
        <begin position="9"/>
        <end position="415"/>
    </location>
</feature>
<reference evidence="10" key="1">
    <citation type="submission" date="2020-10" db="EMBL/GenBank/DDBJ databases">
        <title>Genome sequence of the unusual species of purple photosynthetic bacteria, Phaeovibrio sulfidiphilus DSM 23193, type strain.</title>
        <authorList>
            <person name="Kyndt J.A."/>
            <person name="Meyer T.E."/>
        </authorList>
    </citation>
    <scope>NUCLEOTIDE SEQUENCE</scope>
    <source>
        <strain evidence="10">DSM 23193</strain>
    </source>
</reference>
<dbReference type="AlphaFoldDB" id="A0A8J7CCT4"/>
<name>A0A8J7CCT4_9PROT</name>
<feature type="transmembrane region" description="Helical" evidence="8">
    <location>
        <begin position="76"/>
        <end position="94"/>
    </location>
</feature>
<dbReference type="InterPro" id="IPR020846">
    <property type="entry name" value="MFS_dom"/>
</dbReference>
<comment type="similarity">
    <text evidence="2">Belongs to the major facilitator superfamily. Nitrate/nitrite porter (TC 2.A.1.8) family.</text>
</comment>
<feature type="compositionally biased region" description="Basic and acidic residues" evidence="7">
    <location>
        <begin position="422"/>
        <end position="435"/>
    </location>
</feature>
<dbReference type="RefSeq" id="WP_192534391.1">
    <property type="nucleotide sequence ID" value="NZ_JACZHT010000004.1"/>
</dbReference>
<keyword evidence="6 8" id="KW-0472">Membrane</keyword>
<dbReference type="SUPFAM" id="SSF103473">
    <property type="entry name" value="MFS general substrate transporter"/>
    <property type="match status" value="1"/>
</dbReference>
<comment type="subcellular location">
    <subcellularLocation>
        <location evidence="1">Membrane</location>
        <topology evidence="1">Multi-pass membrane protein</topology>
    </subcellularLocation>
</comment>
<feature type="transmembrane region" description="Helical" evidence="8">
    <location>
        <begin position="388"/>
        <end position="407"/>
    </location>
</feature>
<dbReference type="GO" id="GO:0042128">
    <property type="term" value="P:nitrate assimilation"/>
    <property type="evidence" value="ECO:0007669"/>
    <property type="project" value="UniProtKB-KW"/>
</dbReference>
<evidence type="ECO:0000313" key="11">
    <source>
        <dbReference type="Proteomes" id="UP000631034"/>
    </source>
</evidence>
<feature type="region of interest" description="Disordered" evidence="7">
    <location>
        <begin position="422"/>
        <end position="441"/>
    </location>
</feature>
<feature type="transmembrane region" description="Helical" evidence="8">
    <location>
        <begin position="222"/>
        <end position="240"/>
    </location>
</feature>
<evidence type="ECO:0000256" key="2">
    <source>
        <dbReference type="ARBA" id="ARBA00008432"/>
    </source>
</evidence>
<feature type="transmembrane region" description="Helical" evidence="8">
    <location>
        <begin position="323"/>
        <end position="345"/>
    </location>
</feature>
<feature type="transmembrane region" description="Helical" evidence="8">
    <location>
        <begin position="170"/>
        <end position="188"/>
    </location>
</feature>
<dbReference type="EMBL" id="JACZHT010000004">
    <property type="protein sequence ID" value="MBE1237383.1"/>
    <property type="molecule type" value="Genomic_DNA"/>
</dbReference>
<dbReference type="Proteomes" id="UP000631034">
    <property type="component" value="Unassembled WGS sequence"/>
</dbReference>
<feature type="transmembrane region" description="Helical" evidence="8">
    <location>
        <begin position="357"/>
        <end position="382"/>
    </location>
</feature>
<dbReference type="GO" id="GO:0016020">
    <property type="term" value="C:membrane"/>
    <property type="evidence" value="ECO:0007669"/>
    <property type="project" value="UniProtKB-SubCell"/>
</dbReference>
<evidence type="ECO:0000256" key="1">
    <source>
        <dbReference type="ARBA" id="ARBA00004141"/>
    </source>
</evidence>
<gene>
    <name evidence="10" type="ORF">IHV25_06950</name>
</gene>
<feature type="transmembrane region" description="Helical" evidence="8">
    <location>
        <begin position="45"/>
        <end position="64"/>
    </location>
</feature>
<keyword evidence="11" id="KW-1185">Reference proteome</keyword>
<proteinExistence type="inferred from homology"/>
<dbReference type="PANTHER" id="PTHR23515">
    <property type="entry name" value="HIGH-AFFINITY NITRATE TRANSPORTER 2.3"/>
    <property type="match status" value="1"/>
</dbReference>
<protein>
    <submittedName>
        <fullName evidence="10">NarK/NasA family nitrate transporter</fullName>
    </submittedName>
</protein>
<evidence type="ECO:0000259" key="9">
    <source>
        <dbReference type="PROSITE" id="PS50850"/>
    </source>
</evidence>
<dbReference type="PROSITE" id="PS50850">
    <property type="entry name" value="MFS"/>
    <property type="match status" value="1"/>
</dbReference>
<dbReference type="CDD" id="cd17341">
    <property type="entry name" value="MFS_NRT2_like"/>
    <property type="match status" value="1"/>
</dbReference>
<feature type="transmembrane region" description="Helical" evidence="8">
    <location>
        <begin position="252"/>
        <end position="273"/>
    </location>
</feature>
<dbReference type="InterPro" id="IPR044772">
    <property type="entry name" value="NO3_transporter"/>
</dbReference>
<dbReference type="Pfam" id="PF07690">
    <property type="entry name" value="MFS_1"/>
    <property type="match status" value="1"/>
</dbReference>
<feature type="transmembrane region" description="Helical" evidence="8">
    <location>
        <begin position="12"/>
        <end position="33"/>
    </location>
</feature>
<evidence type="ECO:0000256" key="7">
    <source>
        <dbReference type="SAM" id="MobiDB-lite"/>
    </source>
</evidence>
<evidence type="ECO:0000256" key="4">
    <source>
        <dbReference type="ARBA" id="ARBA00022989"/>
    </source>
</evidence>
<dbReference type="Gene3D" id="1.20.1250.20">
    <property type="entry name" value="MFS general substrate transporter like domains"/>
    <property type="match status" value="2"/>
</dbReference>
<dbReference type="InterPro" id="IPR011701">
    <property type="entry name" value="MFS"/>
</dbReference>
<organism evidence="10 11">
    <name type="scientific">Phaeovibrio sulfidiphilus</name>
    <dbReference type="NCBI Taxonomy" id="1220600"/>
    <lineage>
        <taxon>Bacteria</taxon>
        <taxon>Pseudomonadati</taxon>
        <taxon>Pseudomonadota</taxon>
        <taxon>Alphaproteobacteria</taxon>
        <taxon>Rhodospirillales</taxon>
        <taxon>Rhodospirillaceae</taxon>
        <taxon>Phaeovibrio</taxon>
    </lineage>
</organism>
<evidence type="ECO:0000256" key="3">
    <source>
        <dbReference type="ARBA" id="ARBA00022692"/>
    </source>
</evidence>